<dbReference type="RefSeq" id="WP_194028851.1">
    <property type="nucleotide sequence ID" value="NZ_JADEWZ010000009.1"/>
</dbReference>
<evidence type="ECO:0000313" key="1">
    <source>
        <dbReference type="EMBL" id="MBE9115756.1"/>
    </source>
</evidence>
<keyword evidence="2" id="KW-1185">Reference proteome</keyword>
<sequence length="45" mass="5249">MVLHSLEESLDTWKPLMDSFSYWNVDLKDNWEISINGDLAVTTFS</sequence>
<name>A0A8J7DVE1_9CYAN</name>
<protein>
    <submittedName>
        <fullName evidence="1">Uncharacterized protein</fullName>
    </submittedName>
</protein>
<organism evidence="1 2">
    <name type="scientific">Lusitaniella coriacea LEGE 07157</name>
    <dbReference type="NCBI Taxonomy" id="945747"/>
    <lineage>
        <taxon>Bacteria</taxon>
        <taxon>Bacillati</taxon>
        <taxon>Cyanobacteriota</taxon>
        <taxon>Cyanophyceae</taxon>
        <taxon>Spirulinales</taxon>
        <taxon>Lusitaniellaceae</taxon>
        <taxon>Lusitaniella</taxon>
    </lineage>
</organism>
<accession>A0A8J7DVE1</accession>
<dbReference type="Proteomes" id="UP000654482">
    <property type="component" value="Unassembled WGS sequence"/>
</dbReference>
<gene>
    <name evidence="1" type="ORF">IQ249_07615</name>
</gene>
<comment type="caution">
    <text evidence="1">The sequence shown here is derived from an EMBL/GenBank/DDBJ whole genome shotgun (WGS) entry which is preliminary data.</text>
</comment>
<reference evidence="1" key="1">
    <citation type="submission" date="2020-10" db="EMBL/GenBank/DDBJ databases">
        <authorList>
            <person name="Castelo-Branco R."/>
            <person name="Eusebio N."/>
            <person name="Adriana R."/>
            <person name="Vieira A."/>
            <person name="Brugerolle De Fraissinette N."/>
            <person name="Rezende De Castro R."/>
            <person name="Schneider M.P."/>
            <person name="Vasconcelos V."/>
            <person name="Leao P.N."/>
        </authorList>
    </citation>
    <scope>NUCLEOTIDE SEQUENCE</scope>
    <source>
        <strain evidence="1">LEGE 07157</strain>
    </source>
</reference>
<evidence type="ECO:0000313" key="2">
    <source>
        <dbReference type="Proteomes" id="UP000654482"/>
    </source>
</evidence>
<dbReference type="EMBL" id="JADEWZ010000009">
    <property type="protein sequence ID" value="MBE9115756.1"/>
    <property type="molecule type" value="Genomic_DNA"/>
</dbReference>
<proteinExistence type="predicted"/>
<dbReference type="AlphaFoldDB" id="A0A8J7DVE1"/>